<protein>
    <recommendedName>
        <fullName evidence="4">TraO protein</fullName>
    </recommendedName>
</protein>
<evidence type="ECO:0000313" key="2">
    <source>
        <dbReference type="EMBL" id="TMV11730.1"/>
    </source>
</evidence>
<proteinExistence type="predicted"/>
<dbReference type="EMBL" id="VCPC01000003">
    <property type="protein sequence ID" value="TMV11730.1"/>
    <property type="molecule type" value="Genomic_DNA"/>
</dbReference>
<dbReference type="Proteomes" id="UP001191082">
    <property type="component" value="Unassembled WGS sequence"/>
</dbReference>
<organism evidence="2 3">
    <name type="scientific">Arenibacterium halophilum</name>
    <dbReference type="NCBI Taxonomy" id="2583821"/>
    <lineage>
        <taxon>Bacteria</taxon>
        <taxon>Pseudomonadati</taxon>
        <taxon>Pseudomonadota</taxon>
        <taxon>Alphaproteobacteria</taxon>
        <taxon>Rhodobacterales</taxon>
        <taxon>Paracoccaceae</taxon>
        <taxon>Arenibacterium</taxon>
    </lineage>
</organism>
<reference evidence="2 3" key="1">
    <citation type="submission" date="2019-05" db="EMBL/GenBank/DDBJ databases">
        <title>Marivita sp. nov. isolated from sea sediment.</title>
        <authorList>
            <person name="Kim W."/>
        </authorList>
    </citation>
    <scope>NUCLEOTIDE SEQUENCE [LARGE SCALE GENOMIC DNA]</scope>
    <source>
        <strain evidence="2 3">CAU 1492</strain>
    </source>
</reference>
<evidence type="ECO:0008006" key="4">
    <source>
        <dbReference type="Google" id="ProtNLM"/>
    </source>
</evidence>
<feature type="region of interest" description="Disordered" evidence="1">
    <location>
        <begin position="407"/>
        <end position="435"/>
    </location>
</feature>
<sequence>MSKGYIIVLGAIAGLAFGAADFLQQRTKADGDFTPGDYIASVFERRAEAASDKAAAAALADARKIAPRDHLSPAPEGWQRHDYSDDLYARLVGPKAAPTEQEKEIIDKIKSSPLGGMFSTDQAQHSNAATAYLYTRGDEVVMISAKLKGPAPKGRIGAMIGAASVQLASYSKKEGFAVIKGVNFFETIGMTQVRLDQPGPQDHRRFTGSLGNTVMIEVESRAHDDSLRQLLGDIDYDALNQMLEQPLLGVGSQAPVLSDSQQQFVLDTTLAAMKRAEPGRRRAAERQMTQAMQPTAMERALVGAAGGAAQSLDVAAPSGKQARATPAPDTSPIDYAALRIVYDSAEARHRDDPQAFRSGRISPATPAHDVQAMMRDRGLPPGSCLSVDTGRVLCNANAERMRAAETAREQATARTAAPVKVNRPGKRQTGSSCGGGNFCRVGD</sequence>
<comment type="caution">
    <text evidence="2">The sequence shown here is derived from an EMBL/GenBank/DDBJ whole genome shotgun (WGS) entry which is preliminary data.</text>
</comment>
<name>A0ABY2X986_9RHOB</name>
<dbReference type="RefSeq" id="WP_138864792.1">
    <property type="nucleotide sequence ID" value="NZ_VCPC01000003.1"/>
</dbReference>
<gene>
    <name evidence="2" type="ORF">FGK64_15800</name>
</gene>
<evidence type="ECO:0000313" key="3">
    <source>
        <dbReference type="Proteomes" id="UP001191082"/>
    </source>
</evidence>
<keyword evidence="3" id="KW-1185">Reference proteome</keyword>
<accession>A0ABY2X986</accession>
<evidence type="ECO:0000256" key="1">
    <source>
        <dbReference type="SAM" id="MobiDB-lite"/>
    </source>
</evidence>